<protein>
    <submittedName>
        <fullName evidence="1">Uncharacterized protein</fullName>
    </submittedName>
</protein>
<accession>A0ACC2ACR1</accession>
<dbReference type="EMBL" id="CM055113">
    <property type="protein sequence ID" value="KAJ7515256.1"/>
    <property type="molecule type" value="Genomic_DNA"/>
</dbReference>
<gene>
    <name evidence="1" type="ORF">O6H91_22G008000</name>
</gene>
<organism evidence="1 2">
    <name type="scientific">Diphasiastrum complanatum</name>
    <name type="common">Issler's clubmoss</name>
    <name type="synonym">Lycopodium complanatum</name>
    <dbReference type="NCBI Taxonomy" id="34168"/>
    <lineage>
        <taxon>Eukaryota</taxon>
        <taxon>Viridiplantae</taxon>
        <taxon>Streptophyta</taxon>
        <taxon>Embryophyta</taxon>
        <taxon>Tracheophyta</taxon>
        <taxon>Lycopodiopsida</taxon>
        <taxon>Lycopodiales</taxon>
        <taxon>Lycopodiaceae</taxon>
        <taxon>Lycopodioideae</taxon>
        <taxon>Diphasiastrum</taxon>
    </lineage>
</organism>
<keyword evidence="2" id="KW-1185">Reference proteome</keyword>
<comment type="caution">
    <text evidence="1">The sequence shown here is derived from an EMBL/GenBank/DDBJ whole genome shotgun (WGS) entry which is preliminary data.</text>
</comment>
<name>A0ACC2ACR1_DIPCM</name>
<evidence type="ECO:0000313" key="2">
    <source>
        <dbReference type="Proteomes" id="UP001162992"/>
    </source>
</evidence>
<reference evidence="2" key="1">
    <citation type="journal article" date="2024" name="Proc. Natl. Acad. Sci. U.S.A.">
        <title>Extraordinary preservation of gene collinearity over three hundred million years revealed in homosporous lycophytes.</title>
        <authorList>
            <person name="Li C."/>
            <person name="Wickell D."/>
            <person name="Kuo L.Y."/>
            <person name="Chen X."/>
            <person name="Nie B."/>
            <person name="Liao X."/>
            <person name="Peng D."/>
            <person name="Ji J."/>
            <person name="Jenkins J."/>
            <person name="Williams M."/>
            <person name="Shu S."/>
            <person name="Plott C."/>
            <person name="Barry K."/>
            <person name="Rajasekar S."/>
            <person name="Grimwood J."/>
            <person name="Han X."/>
            <person name="Sun S."/>
            <person name="Hou Z."/>
            <person name="He W."/>
            <person name="Dai G."/>
            <person name="Sun C."/>
            <person name="Schmutz J."/>
            <person name="Leebens-Mack J.H."/>
            <person name="Li F.W."/>
            <person name="Wang L."/>
        </authorList>
    </citation>
    <scope>NUCLEOTIDE SEQUENCE [LARGE SCALE GENOMIC DNA]</scope>
    <source>
        <strain evidence="2">cv. PW_Plant_1</strain>
    </source>
</reference>
<dbReference type="Proteomes" id="UP001162992">
    <property type="component" value="Chromosome 22"/>
</dbReference>
<sequence length="162" mass="17480">MSGGLVSAVVALLVICTLADAQQHPVQAGVYPDPKKTPGSLQELKFGVFCQSGWPSAHRNVSDAEKLQVYTDYGLPGGDYTGYCSSGCEVDHLIPLELGGSNNISNLWPQNYTGQWNAHTKDTLENKLHELVCCKAITADEATNAIATDWIAAYKTYLSKVC</sequence>
<evidence type="ECO:0000313" key="1">
    <source>
        <dbReference type="EMBL" id="KAJ7515256.1"/>
    </source>
</evidence>
<proteinExistence type="predicted"/>